<gene>
    <name evidence="1" type="ORF">DPMN_005660</name>
</gene>
<evidence type="ECO:0000313" key="2">
    <source>
        <dbReference type="Proteomes" id="UP000828390"/>
    </source>
</evidence>
<keyword evidence="2" id="KW-1185">Reference proteome</keyword>
<organism evidence="1 2">
    <name type="scientific">Dreissena polymorpha</name>
    <name type="common">Zebra mussel</name>
    <name type="synonym">Mytilus polymorpha</name>
    <dbReference type="NCBI Taxonomy" id="45954"/>
    <lineage>
        <taxon>Eukaryota</taxon>
        <taxon>Metazoa</taxon>
        <taxon>Spiralia</taxon>
        <taxon>Lophotrochozoa</taxon>
        <taxon>Mollusca</taxon>
        <taxon>Bivalvia</taxon>
        <taxon>Autobranchia</taxon>
        <taxon>Heteroconchia</taxon>
        <taxon>Euheterodonta</taxon>
        <taxon>Imparidentia</taxon>
        <taxon>Neoheterodontei</taxon>
        <taxon>Myida</taxon>
        <taxon>Dreissenoidea</taxon>
        <taxon>Dreissenidae</taxon>
        <taxon>Dreissena</taxon>
    </lineage>
</organism>
<name>A0A9D4MQP3_DREPO</name>
<proteinExistence type="predicted"/>
<sequence>MESTPSGDYVRLARRQTELAARIATGNASTIQCRHMATIAHYWVQAAQHKHA</sequence>
<comment type="caution">
    <text evidence="1">The sequence shown here is derived from an EMBL/GenBank/DDBJ whole genome shotgun (WGS) entry which is preliminary data.</text>
</comment>
<dbReference type="AlphaFoldDB" id="A0A9D4MQP3"/>
<reference evidence="1" key="1">
    <citation type="journal article" date="2019" name="bioRxiv">
        <title>The Genome of the Zebra Mussel, Dreissena polymorpha: A Resource for Invasive Species Research.</title>
        <authorList>
            <person name="McCartney M.A."/>
            <person name="Auch B."/>
            <person name="Kono T."/>
            <person name="Mallez S."/>
            <person name="Zhang Y."/>
            <person name="Obille A."/>
            <person name="Becker A."/>
            <person name="Abrahante J.E."/>
            <person name="Garbe J."/>
            <person name="Badalamenti J.P."/>
            <person name="Herman A."/>
            <person name="Mangelson H."/>
            <person name="Liachko I."/>
            <person name="Sullivan S."/>
            <person name="Sone E.D."/>
            <person name="Koren S."/>
            <person name="Silverstein K.A.T."/>
            <person name="Beckman K.B."/>
            <person name="Gohl D.M."/>
        </authorList>
    </citation>
    <scope>NUCLEOTIDE SEQUENCE</scope>
    <source>
        <strain evidence="1">Duluth1</strain>
        <tissue evidence="1">Whole animal</tissue>
    </source>
</reference>
<dbReference type="EMBL" id="JAIWYP010000001">
    <property type="protein sequence ID" value="KAH3881733.1"/>
    <property type="molecule type" value="Genomic_DNA"/>
</dbReference>
<evidence type="ECO:0000313" key="1">
    <source>
        <dbReference type="EMBL" id="KAH3881733.1"/>
    </source>
</evidence>
<dbReference type="Proteomes" id="UP000828390">
    <property type="component" value="Unassembled WGS sequence"/>
</dbReference>
<protein>
    <submittedName>
        <fullName evidence="1">Uncharacterized protein</fullName>
    </submittedName>
</protein>
<accession>A0A9D4MQP3</accession>
<reference evidence="1" key="2">
    <citation type="submission" date="2020-11" db="EMBL/GenBank/DDBJ databases">
        <authorList>
            <person name="McCartney M.A."/>
            <person name="Auch B."/>
            <person name="Kono T."/>
            <person name="Mallez S."/>
            <person name="Becker A."/>
            <person name="Gohl D.M."/>
            <person name="Silverstein K.A.T."/>
            <person name="Koren S."/>
            <person name="Bechman K.B."/>
            <person name="Herman A."/>
            <person name="Abrahante J.E."/>
            <person name="Garbe J."/>
        </authorList>
    </citation>
    <scope>NUCLEOTIDE SEQUENCE</scope>
    <source>
        <strain evidence="1">Duluth1</strain>
        <tissue evidence="1">Whole animal</tissue>
    </source>
</reference>